<evidence type="ECO:0000256" key="3">
    <source>
        <dbReference type="ARBA" id="ARBA00022968"/>
    </source>
</evidence>
<dbReference type="InterPro" id="IPR036249">
    <property type="entry name" value="Thioredoxin-like_sf"/>
</dbReference>
<keyword evidence="2" id="KW-0201">Cytochrome c-type biogenesis</keyword>
<dbReference type="STRING" id="35622.SAMN04489764_2002"/>
<keyword evidence="9" id="KW-1185">Reference proteome</keyword>
<gene>
    <name evidence="8" type="ORF">SAMN04489764_2002</name>
</gene>
<accession>A0A1H1DIR2</accession>
<dbReference type="Gene3D" id="3.40.30.10">
    <property type="entry name" value="Glutaredoxin"/>
    <property type="match status" value="1"/>
</dbReference>
<proteinExistence type="predicted"/>
<dbReference type="PANTHER" id="PTHR42852:SF6">
    <property type="entry name" value="THIOL:DISULFIDE INTERCHANGE PROTEIN DSBE"/>
    <property type="match status" value="1"/>
</dbReference>
<evidence type="ECO:0000256" key="4">
    <source>
        <dbReference type="ARBA" id="ARBA00023157"/>
    </source>
</evidence>
<keyword evidence="6" id="KW-0732">Signal</keyword>
<dbReference type="InterPro" id="IPR013766">
    <property type="entry name" value="Thioredoxin_domain"/>
</dbReference>
<dbReference type="RefSeq" id="WP_242659204.1">
    <property type="nucleotide sequence ID" value="NZ_FNKK01000002.1"/>
</dbReference>
<dbReference type="PROSITE" id="PS00194">
    <property type="entry name" value="THIOREDOXIN_1"/>
    <property type="match status" value="1"/>
</dbReference>
<evidence type="ECO:0000256" key="2">
    <source>
        <dbReference type="ARBA" id="ARBA00022748"/>
    </source>
</evidence>
<evidence type="ECO:0000256" key="1">
    <source>
        <dbReference type="ARBA" id="ARBA00004196"/>
    </source>
</evidence>
<keyword evidence="5" id="KW-0676">Redox-active center</keyword>
<dbReference type="Proteomes" id="UP000217103">
    <property type="component" value="Unassembled WGS sequence"/>
</dbReference>
<name>A0A1H1DIR2_9ACTN</name>
<organism evidence="8 9">
    <name type="scientific">Thermostaphylospora chromogena</name>
    <dbReference type="NCBI Taxonomy" id="35622"/>
    <lineage>
        <taxon>Bacteria</taxon>
        <taxon>Bacillati</taxon>
        <taxon>Actinomycetota</taxon>
        <taxon>Actinomycetes</taxon>
        <taxon>Streptosporangiales</taxon>
        <taxon>Thermomonosporaceae</taxon>
        <taxon>Thermostaphylospora</taxon>
    </lineage>
</organism>
<dbReference type="InterPro" id="IPR000866">
    <property type="entry name" value="AhpC/TSA"/>
</dbReference>
<dbReference type="InterPro" id="IPR017937">
    <property type="entry name" value="Thioredoxin_CS"/>
</dbReference>
<dbReference type="GO" id="GO:0017004">
    <property type="term" value="P:cytochrome complex assembly"/>
    <property type="evidence" value="ECO:0007669"/>
    <property type="project" value="UniProtKB-KW"/>
</dbReference>
<reference evidence="8 9" key="1">
    <citation type="submission" date="2016-10" db="EMBL/GenBank/DDBJ databases">
        <authorList>
            <person name="de Groot N.N."/>
        </authorList>
    </citation>
    <scope>NUCLEOTIDE SEQUENCE [LARGE SCALE GENOMIC DNA]</scope>
    <source>
        <strain evidence="8 9">DSM 43794</strain>
    </source>
</reference>
<dbReference type="GO" id="GO:0016491">
    <property type="term" value="F:oxidoreductase activity"/>
    <property type="evidence" value="ECO:0007669"/>
    <property type="project" value="InterPro"/>
</dbReference>
<dbReference type="InterPro" id="IPR050553">
    <property type="entry name" value="Thioredoxin_ResA/DsbE_sf"/>
</dbReference>
<keyword evidence="8" id="KW-0413">Isomerase</keyword>
<comment type="subcellular location">
    <subcellularLocation>
        <location evidence="1">Cell envelope</location>
    </subcellularLocation>
</comment>
<dbReference type="AlphaFoldDB" id="A0A1H1DIR2"/>
<dbReference type="GO" id="GO:0016853">
    <property type="term" value="F:isomerase activity"/>
    <property type="evidence" value="ECO:0007669"/>
    <property type="project" value="UniProtKB-KW"/>
</dbReference>
<dbReference type="PANTHER" id="PTHR42852">
    <property type="entry name" value="THIOL:DISULFIDE INTERCHANGE PROTEIN DSBE"/>
    <property type="match status" value="1"/>
</dbReference>
<feature type="chain" id="PRO_5038480192" evidence="6">
    <location>
        <begin position="29"/>
        <end position="198"/>
    </location>
</feature>
<dbReference type="Pfam" id="PF00578">
    <property type="entry name" value="AhpC-TSA"/>
    <property type="match status" value="1"/>
</dbReference>
<dbReference type="EMBL" id="FNKK01000002">
    <property type="protein sequence ID" value="SDQ75746.1"/>
    <property type="molecule type" value="Genomic_DNA"/>
</dbReference>
<keyword evidence="4" id="KW-1015">Disulfide bond</keyword>
<keyword evidence="3" id="KW-0735">Signal-anchor</keyword>
<sequence length="198" mass="20778">MSVTSLSRTRLVKAIPALAAVFALVACAGGQQGQPQAGDTRFVAGDGTMVVFDEADRKPAPDVSGQTLDGGTVSLGEYKGDVVVLNFWASWCAPCVAEAPVLKEVAAETKDDGVRFLGVAFKDDKAAALAFERNHEPGYPSLYDQPGRVALAFQGTVPPAAIPSTLIIDRKGRIAGRALGAVKYTDLLRAVTEVSDEK</sequence>
<protein>
    <submittedName>
        <fullName evidence="8">Thiol-disulfide isomerase or thioredoxin</fullName>
    </submittedName>
</protein>
<dbReference type="GO" id="GO:0030313">
    <property type="term" value="C:cell envelope"/>
    <property type="evidence" value="ECO:0007669"/>
    <property type="project" value="UniProtKB-SubCell"/>
</dbReference>
<dbReference type="PROSITE" id="PS51352">
    <property type="entry name" value="THIOREDOXIN_2"/>
    <property type="match status" value="1"/>
</dbReference>
<evidence type="ECO:0000256" key="5">
    <source>
        <dbReference type="ARBA" id="ARBA00023284"/>
    </source>
</evidence>
<evidence type="ECO:0000256" key="6">
    <source>
        <dbReference type="SAM" id="SignalP"/>
    </source>
</evidence>
<feature type="signal peptide" evidence="6">
    <location>
        <begin position="1"/>
        <end position="28"/>
    </location>
</feature>
<keyword evidence="3" id="KW-0812">Transmembrane</keyword>
<dbReference type="GO" id="GO:0016209">
    <property type="term" value="F:antioxidant activity"/>
    <property type="evidence" value="ECO:0007669"/>
    <property type="project" value="InterPro"/>
</dbReference>
<evidence type="ECO:0000313" key="9">
    <source>
        <dbReference type="Proteomes" id="UP000217103"/>
    </source>
</evidence>
<dbReference type="SUPFAM" id="SSF52833">
    <property type="entry name" value="Thioredoxin-like"/>
    <property type="match status" value="1"/>
</dbReference>
<evidence type="ECO:0000313" key="8">
    <source>
        <dbReference type="EMBL" id="SDQ75746.1"/>
    </source>
</evidence>
<evidence type="ECO:0000259" key="7">
    <source>
        <dbReference type="PROSITE" id="PS51352"/>
    </source>
</evidence>
<feature type="domain" description="Thioredoxin" evidence="7">
    <location>
        <begin position="54"/>
        <end position="196"/>
    </location>
</feature>
<dbReference type="CDD" id="cd02966">
    <property type="entry name" value="TlpA_like_family"/>
    <property type="match status" value="1"/>
</dbReference>